<dbReference type="KEGG" id="mml:MLC_6310"/>
<evidence type="ECO:0000313" key="2">
    <source>
        <dbReference type="EMBL" id="CBW54359.1"/>
    </source>
</evidence>
<organism evidence="2 3">
    <name type="scientific">Mycoplasma mycoides subsp. capri LC str. 95010</name>
    <dbReference type="NCBI Taxonomy" id="862259"/>
    <lineage>
        <taxon>Bacteria</taxon>
        <taxon>Bacillati</taxon>
        <taxon>Mycoplasmatota</taxon>
        <taxon>Mollicutes</taxon>
        <taxon>Mycoplasmataceae</taxon>
        <taxon>Mycoplasma</taxon>
    </lineage>
</organism>
<reference evidence="3" key="1">
    <citation type="journal article" date="2011" name="BMC Genomics">
        <title>Mycoplasma mycoides, from "mycoides Small Colony" to "capri". A microevolutionary perspective.</title>
        <authorList>
            <person name="Thiaucourt F."/>
            <person name="Manso-Silvan L."/>
            <person name="Salah W."/>
            <person name="Barbe V."/>
            <person name="Berger A."/>
            <person name="Jacob D."/>
            <person name="Breton M."/>
            <person name="Dupuy V."/>
            <person name="Lomenech A.M."/>
            <person name="Blanchard A."/>
            <person name="Sirand-Pugnet P."/>
        </authorList>
    </citation>
    <scope>NUCLEOTIDE SEQUENCE [LARGE SCALE GENOMIC DNA]</scope>
    <source>
        <strain evidence="3">95010</strain>
    </source>
</reference>
<name>F4MQH6_MYCML</name>
<protein>
    <recommendedName>
        <fullName evidence="4">Chromosome partition protein Smc</fullName>
    </recommendedName>
</protein>
<proteinExistence type="predicted"/>
<feature type="coiled-coil region" evidence="1">
    <location>
        <begin position="19"/>
        <end position="140"/>
    </location>
</feature>
<dbReference type="HOGENOM" id="CLU_1271140_0_0_14"/>
<dbReference type="AlphaFoldDB" id="F4MQH6"/>
<sequence length="217" mass="25974">MEKSDLLLTRTKTSLEIHLTRLSRKINDLKSSNEDLLTTKNNLEIQKKRLENDLLSTKNEILSVNKKINEIELEKKELKEKLDEVIFTNKVESDAFKELEESKKQIKQLKEQEEKLKTDITNLTKENKILERKYKELNNFTNEIFDEKYLADFVRRMQSLSSKIIGKKNVSSKAKLWEELINLKMELYKKSIPNSFKEMWYTVFRELFLQTYNSNQR</sequence>
<dbReference type="Proteomes" id="UP000010103">
    <property type="component" value="Chromosome"/>
</dbReference>
<evidence type="ECO:0008006" key="4">
    <source>
        <dbReference type="Google" id="ProtNLM"/>
    </source>
</evidence>
<gene>
    <name evidence="2" type="ORF">MLC_6310</name>
</gene>
<dbReference type="RefSeq" id="WP_013729746.1">
    <property type="nucleotide sequence ID" value="NC_015431.1"/>
</dbReference>
<reference evidence="3" key="2">
    <citation type="journal article" date="2011" name="BMC Genomics">
        <title>Mycoplasma mycoides, from mycoides Small Colony to capri. A microevolutionary perspective.</title>
        <authorList>
            <person name="Thiaucourt F."/>
            <person name="Manso-Silvan L."/>
            <person name="Salah W."/>
            <person name="Barbe V."/>
            <person name="Berger A."/>
            <person name="Jacob D."/>
            <person name="Breton M."/>
            <person name="Dupuy V."/>
            <person name="Lomenech A.M."/>
            <person name="Blanchard A."/>
            <person name="Sirand-Pugnet P."/>
        </authorList>
    </citation>
    <scope>NUCLEOTIDE SEQUENCE [LARGE SCALE GENOMIC DNA]</scope>
    <source>
        <strain evidence="3">95010</strain>
    </source>
</reference>
<evidence type="ECO:0000256" key="1">
    <source>
        <dbReference type="SAM" id="Coils"/>
    </source>
</evidence>
<accession>F4MQH6</accession>
<keyword evidence="1" id="KW-0175">Coiled coil</keyword>
<dbReference type="EMBL" id="FQ377874">
    <property type="protein sequence ID" value="CBW54359.1"/>
    <property type="molecule type" value="Genomic_DNA"/>
</dbReference>
<evidence type="ECO:0000313" key="3">
    <source>
        <dbReference type="Proteomes" id="UP000010103"/>
    </source>
</evidence>
<dbReference type="Gene3D" id="1.10.287.1490">
    <property type="match status" value="1"/>
</dbReference>